<dbReference type="Proteomes" id="UP001606301">
    <property type="component" value="Unassembled WGS sequence"/>
</dbReference>
<reference evidence="2 3" key="1">
    <citation type="submission" date="2024-08" db="EMBL/GenBank/DDBJ databases">
        <authorList>
            <person name="Lu H."/>
        </authorList>
    </citation>
    <scope>NUCLEOTIDE SEQUENCE [LARGE SCALE GENOMIC DNA]</scope>
    <source>
        <strain evidence="2 3">LKC17W</strain>
    </source>
</reference>
<protein>
    <submittedName>
        <fullName evidence="2">Uncharacterized protein</fullName>
    </submittedName>
</protein>
<feature type="region of interest" description="Disordered" evidence="1">
    <location>
        <begin position="80"/>
        <end position="109"/>
    </location>
</feature>
<dbReference type="EMBL" id="JBIGHW010000004">
    <property type="protein sequence ID" value="MFG6441156.1"/>
    <property type="molecule type" value="Genomic_DNA"/>
</dbReference>
<evidence type="ECO:0000313" key="2">
    <source>
        <dbReference type="EMBL" id="MFG6441156.1"/>
    </source>
</evidence>
<proteinExistence type="predicted"/>
<comment type="caution">
    <text evidence="2">The sequence shown here is derived from an EMBL/GenBank/DDBJ whole genome shotgun (WGS) entry which is preliminary data.</text>
</comment>
<organism evidence="2 3">
    <name type="scientific">Pelomonas margarita</name>
    <dbReference type="NCBI Taxonomy" id="3299031"/>
    <lineage>
        <taxon>Bacteria</taxon>
        <taxon>Pseudomonadati</taxon>
        <taxon>Pseudomonadota</taxon>
        <taxon>Betaproteobacteria</taxon>
        <taxon>Burkholderiales</taxon>
        <taxon>Sphaerotilaceae</taxon>
        <taxon>Roseateles</taxon>
    </lineage>
</organism>
<dbReference type="RefSeq" id="WP_394397480.1">
    <property type="nucleotide sequence ID" value="NZ_JBIGHW010000004.1"/>
</dbReference>
<name>A0ABW7FII0_9BURK</name>
<evidence type="ECO:0000313" key="3">
    <source>
        <dbReference type="Proteomes" id="UP001606301"/>
    </source>
</evidence>
<keyword evidence="3" id="KW-1185">Reference proteome</keyword>
<sequence>MNILIIYIPDQFRRAPIAISLIQQNRIRRPSIYSQPEIFYFSIYRTAKAYRLAYQAIDVSHGRRSTQSLIAPASCLRHPGLKAPRLEGGPSRNTHENRPAAGNLHKRRK</sequence>
<accession>A0ABW7FII0</accession>
<evidence type="ECO:0000256" key="1">
    <source>
        <dbReference type="SAM" id="MobiDB-lite"/>
    </source>
</evidence>
<gene>
    <name evidence="2" type="ORF">ACG0Z3_10745</name>
</gene>